<keyword evidence="3" id="KW-1185">Reference proteome</keyword>
<dbReference type="PANTHER" id="PTHR33053">
    <property type="entry name" value="PROTEIN, PUTATIVE-RELATED"/>
    <property type="match status" value="1"/>
</dbReference>
<protein>
    <recommendedName>
        <fullName evidence="4">Transposase domain-containing protein</fullName>
    </recommendedName>
</protein>
<dbReference type="EMBL" id="JAWQEG010000003">
    <property type="protein sequence ID" value="KAK3896307.1"/>
    <property type="molecule type" value="Genomic_DNA"/>
</dbReference>
<gene>
    <name evidence="2" type="ORF">Pcinc_000051</name>
    <name evidence="1" type="ORF">Pcinc_022542</name>
</gene>
<accession>A0AAE1FDE7</accession>
<name>A0AAE1FDE7_PETCI</name>
<proteinExistence type="predicted"/>
<organism evidence="1 3">
    <name type="scientific">Petrolisthes cinctipes</name>
    <name type="common">Flat porcelain crab</name>
    <dbReference type="NCBI Taxonomy" id="88211"/>
    <lineage>
        <taxon>Eukaryota</taxon>
        <taxon>Metazoa</taxon>
        <taxon>Ecdysozoa</taxon>
        <taxon>Arthropoda</taxon>
        <taxon>Crustacea</taxon>
        <taxon>Multicrustacea</taxon>
        <taxon>Malacostraca</taxon>
        <taxon>Eumalacostraca</taxon>
        <taxon>Eucarida</taxon>
        <taxon>Decapoda</taxon>
        <taxon>Pleocyemata</taxon>
        <taxon>Anomura</taxon>
        <taxon>Galatheoidea</taxon>
        <taxon>Porcellanidae</taxon>
        <taxon>Petrolisthes</taxon>
    </lineage>
</organism>
<dbReference type="EMBL" id="JAWQEG010002385">
    <property type="protein sequence ID" value="KAK3872324.1"/>
    <property type="molecule type" value="Genomic_DNA"/>
</dbReference>
<evidence type="ECO:0000313" key="3">
    <source>
        <dbReference type="Proteomes" id="UP001286313"/>
    </source>
</evidence>
<comment type="caution">
    <text evidence="1">The sequence shown here is derived from an EMBL/GenBank/DDBJ whole genome shotgun (WGS) entry which is preliminary data.</text>
</comment>
<evidence type="ECO:0000313" key="2">
    <source>
        <dbReference type="EMBL" id="KAK3896307.1"/>
    </source>
</evidence>
<evidence type="ECO:0008006" key="4">
    <source>
        <dbReference type="Google" id="ProtNLM"/>
    </source>
</evidence>
<reference evidence="1" key="1">
    <citation type="submission" date="2023-10" db="EMBL/GenBank/DDBJ databases">
        <title>Genome assemblies of two species of porcelain crab, Petrolisthes cinctipes and Petrolisthes manimaculis (Anomura: Porcellanidae).</title>
        <authorList>
            <person name="Angst P."/>
        </authorList>
    </citation>
    <scope>NUCLEOTIDE SEQUENCE</scope>
    <source>
        <strain evidence="1">PB745_01</strain>
        <tissue evidence="1">Gill</tissue>
    </source>
</reference>
<dbReference type="Proteomes" id="UP001286313">
    <property type="component" value="Unassembled WGS sequence"/>
</dbReference>
<sequence length="658" mass="75060">MDGKKKRQQNKKFWIAAKRLATSIGVSTNNATYIENDSDSNDSPDKCTNLIDTLGSGQGMFVEDEAPHSTETSEGGDETDDKTWNMIDEDPVVSSDSLSSDEERNTCITSDLVSWINKHQIKHNAADDLLKLLKEHGNNTLPLSARTLLKTDKNVLTKEKSGMSYIYLGLEKSLVRNFEKYPSETRKSTPKIEVSLNVDGLPLFKSSNTCMWPVLCAIMIHPVTVFPVALTFGKSKPCNLDFLNDTIRELHHILQHGILYEESTIRVSLKCIVCDAPARAMIKATKLYSGYYGCDRCTQRGAWYGRLTYQEIDNLVLRTNQTFRDQVQEGHHSGVSPFVALPVDLIKSFSIDYMHQSCLGVMRRLLLIWIKGKKETRLTARHVDDISKKLLQIQQFVPREFARKPRGLEVIDRWKATEFRQFLLYTGKLVLKGILRSDLYSHFMTLSVALCILVSPRLVQTHKDYAHLLLVYFVRRGRELYGKEFLVYNVHCMLHLAEDAGWFGSLDACAAFPFENYLYRIKKMVRSGKNPLSQVVKRIHELENDPGKMNPSKFKGTIIYTNRPDNVFFLEDSSCCEVVALTHQRDDDGNQKILCRVYNRIESDFSEPCDSRIIGVYRINTTSSCMKFLTKGDLQTKAMMVDSRGRRRATALAILHEL</sequence>
<dbReference type="AlphaFoldDB" id="A0AAE1FDE7"/>
<evidence type="ECO:0000313" key="1">
    <source>
        <dbReference type="EMBL" id="KAK3872324.1"/>
    </source>
</evidence>